<dbReference type="PROSITE" id="PS00657">
    <property type="entry name" value="FORK_HEAD_1"/>
    <property type="match status" value="1"/>
</dbReference>
<feature type="domain" description="Fork-head" evidence="8">
    <location>
        <begin position="75"/>
        <end position="169"/>
    </location>
</feature>
<comment type="subcellular location">
    <subcellularLocation>
        <location evidence="1 6">Nucleus</location>
    </subcellularLocation>
</comment>
<gene>
    <name evidence="10" type="primary">LOC116944047</name>
</gene>
<evidence type="ECO:0000256" key="2">
    <source>
        <dbReference type="ARBA" id="ARBA00023015"/>
    </source>
</evidence>
<dbReference type="GO" id="GO:0030154">
    <property type="term" value="P:cell differentiation"/>
    <property type="evidence" value="ECO:0007669"/>
    <property type="project" value="TreeGrafter"/>
</dbReference>
<evidence type="ECO:0000256" key="6">
    <source>
        <dbReference type="PROSITE-ProRule" id="PRU00089"/>
    </source>
</evidence>
<evidence type="ECO:0000256" key="3">
    <source>
        <dbReference type="ARBA" id="ARBA00023125"/>
    </source>
</evidence>
<dbReference type="PROSITE" id="PS50039">
    <property type="entry name" value="FORK_HEAD_3"/>
    <property type="match status" value="1"/>
</dbReference>
<sequence>MSSSSSSSSFVCGANLHALAESLFLYPGSPALLAGLHVPPALQRGCSSGAAAAGGAGGVGGLGLSGSAAKESPQKPPYSYIALIAMAIESSPERRVTLSGIYRFIMARFPYYHDNKQGWQNSIRHNLSLNECFVKVAREKGRPGKGSYWTLDPRCADMFEHGNYRRRKRRAKATAAAAAAAAGGGAGGMAPCVGRGPYGRDGGDGPGDPADGSSGDGDRHHHGCAPGPLPVAPTRDDDDDDGGGDGSSRTAGGTAGGGPQPLIAIKKEEDGGAADEGLVLGAPSHGARGGVRATAPSSGRADPDPDLDANSETFPANRDRGDVAKCGRGGGGGGGVGGKAAPRAAAAAAAAAAAEKWRTFSIEGILSSSRAPFAADPPHRGPVATAGCCALCRSLSLASLPPPPPPLPPLPPCGFHAAGPALLPAWLAPYGAPYGFRVSLAGGAMCAPCALHPA</sequence>
<dbReference type="InterPro" id="IPR036388">
    <property type="entry name" value="WH-like_DNA-bd_sf"/>
</dbReference>
<feature type="compositionally biased region" description="Gly residues" evidence="7">
    <location>
        <begin position="196"/>
        <end position="206"/>
    </location>
</feature>
<feature type="region of interest" description="Disordered" evidence="7">
    <location>
        <begin position="196"/>
        <end position="263"/>
    </location>
</feature>
<reference evidence="10" key="1">
    <citation type="submission" date="2025-08" db="UniProtKB">
        <authorList>
            <consortium name="RefSeq"/>
        </authorList>
    </citation>
    <scope>IDENTIFICATION</scope>
    <source>
        <tissue evidence="10">Sperm</tissue>
    </source>
</reference>
<protein>
    <submittedName>
        <fullName evidence="10">Forkhead box protein L1-like</fullName>
    </submittedName>
</protein>
<dbReference type="SUPFAM" id="SSF46785">
    <property type="entry name" value="Winged helix' DNA-binding domain"/>
    <property type="match status" value="1"/>
</dbReference>
<dbReference type="Gene3D" id="1.10.10.10">
    <property type="entry name" value="Winged helix-like DNA-binding domain superfamily/Winged helix DNA-binding domain"/>
    <property type="match status" value="1"/>
</dbReference>
<dbReference type="FunFam" id="1.10.10.10:FF:000016">
    <property type="entry name" value="Forkhead box protein I1"/>
    <property type="match status" value="1"/>
</dbReference>
<dbReference type="InterPro" id="IPR030456">
    <property type="entry name" value="TF_fork_head_CS_2"/>
</dbReference>
<name>A0AAJ7TAD8_PETMA</name>
<dbReference type="Proteomes" id="UP001318040">
    <property type="component" value="Chromosome 20"/>
</dbReference>
<dbReference type="GO" id="GO:0000978">
    <property type="term" value="F:RNA polymerase II cis-regulatory region sequence-specific DNA binding"/>
    <property type="evidence" value="ECO:0007669"/>
    <property type="project" value="TreeGrafter"/>
</dbReference>
<dbReference type="InterPro" id="IPR050211">
    <property type="entry name" value="FOX_domain-containing"/>
</dbReference>
<keyword evidence="9" id="KW-1185">Reference proteome</keyword>
<dbReference type="SMART" id="SM00339">
    <property type="entry name" value="FH"/>
    <property type="match status" value="1"/>
</dbReference>
<dbReference type="RefSeq" id="XP_032813330.1">
    <property type="nucleotide sequence ID" value="XM_032957439.1"/>
</dbReference>
<keyword evidence="5 6" id="KW-0539">Nucleus</keyword>
<dbReference type="GO" id="GO:0005634">
    <property type="term" value="C:nucleus"/>
    <property type="evidence" value="ECO:0007669"/>
    <property type="project" value="UniProtKB-SubCell"/>
</dbReference>
<organism evidence="9 10">
    <name type="scientific">Petromyzon marinus</name>
    <name type="common">Sea lamprey</name>
    <dbReference type="NCBI Taxonomy" id="7757"/>
    <lineage>
        <taxon>Eukaryota</taxon>
        <taxon>Metazoa</taxon>
        <taxon>Chordata</taxon>
        <taxon>Craniata</taxon>
        <taxon>Vertebrata</taxon>
        <taxon>Cyclostomata</taxon>
        <taxon>Hyperoartia</taxon>
        <taxon>Petromyzontiformes</taxon>
        <taxon>Petromyzontidae</taxon>
        <taxon>Petromyzon</taxon>
    </lineage>
</organism>
<evidence type="ECO:0000256" key="5">
    <source>
        <dbReference type="ARBA" id="ARBA00023242"/>
    </source>
</evidence>
<dbReference type="InterPro" id="IPR001766">
    <property type="entry name" value="Fork_head_dom"/>
</dbReference>
<dbReference type="PANTHER" id="PTHR11829">
    <property type="entry name" value="FORKHEAD BOX PROTEIN"/>
    <property type="match status" value="1"/>
</dbReference>
<dbReference type="PANTHER" id="PTHR11829:SF204">
    <property type="entry name" value="FORKHEAD BOX PROTEIN L1"/>
    <property type="match status" value="1"/>
</dbReference>
<evidence type="ECO:0000313" key="10">
    <source>
        <dbReference type="RefSeq" id="XP_032813330.1"/>
    </source>
</evidence>
<feature type="region of interest" description="Disordered" evidence="7">
    <location>
        <begin position="275"/>
        <end position="324"/>
    </location>
</feature>
<dbReference type="GO" id="GO:0000981">
    <property type="term" value="F:DNA-binding transcription factor activity, RNA polymerase II-specific"/>
    <property type="evidence" value="ECO:0007669"/>
    <property type="project" value="TreeGrafter"/>
</dbReference>
<dbReference type="AlphaFoldDB" id="A0AAJ7TAD8"/>
<proteinExistence type="predicted"/>
<feature type="DNA-binding region" description="Fork-head" evidence="6">
    <location>
        <begin position="75"/>
        <end position="169"/>
    </location>
</feature>
<evidence type="ECO:0000256" key="4">
    <source>
        <dbReference type="ARBA" id="ARBA00023163"/>
    </source>
</evidence>
<evidence type="ECO:0000256" key="7">
    <source>
        <dbReference type="SAM" id="MobiDB-lite"/>
    </source>
</evidence>
<dbReference type="GO" id="GO:0009653">
    <property type="term" value="P:anatomical structure morphogenesis"/>
    <property type="evidence" value="ECO:0007669"/>
    <property type="project" value="TreeGrafter"/>
</dbReference>
<evidence type="ECO:0000313" key="9">
    <source>
        <dbReference type="Proteomes" id="UP001318040"/>
    </source>
</evidence>
<evidence type="ECO:0000259" key="8">
    <source>
        <dbReference type="PROSITE" id="PS50039"/>
    </source>
</evidence>
<dbReference type="PROSITE" id="PS00658">
    <property type="entry name" value="FORK_HEAD_2"/>
    <property type="match status" value="1"/>
</dbReference>
<keyword evidence="4" id="KW-0804">Transcription</keyword>
<evidence type="ECO:0000256" key="1">
    <source>
        <dbReference type="ARBA" id="ARBA00004123"/>
    </source>
</evidence>
<dbReference type="PRINTS" id="PR00053">
    <property type="entry name" value="FORKHEAD"/>
</dbReference>
<dbReference type="InterPro" id="IPR047514">
    <property type="entry name" value="FH_FOXL1"/>
</dbReference>
<accession>A0AAJ7TAD8</accession>
<dbReference type="CDD" id="cd20027">
    <property type="entry name" value="FH_FOXL1"/>
    <property type="match status" value="1"/>
</dbReference>
<dbReference type="InterPro" id="IPR018122">
    <property type="entry name" value="TF_fork_head_CS_1"/>
</dbReference>
<dbReference type="Pfam" id="PF00250">
    <property type="entry name" value="Forkhead"/>
    <property type="match status" value="1"/>
</dbReference>
<dbReference type="InterPro" id="IPR036390">
    <property type="entry name" value="WH_DNA-bd_sf"/>
</dbReference>
<keyword evidence="3 6" id="KW-0238">DNA-binding</keyword>
<dbReference type="KEGG" id="pmrn:116944047"/>
<keyword evidence="2" id="KW-0805">Transcription regulation</keyword>